<keyword evidence="3" id="KW-0547">Nucleotide-binding</keyword>
<dbReference type="InterPro" id="IPR012340">
    <property type="entry name" value="NA-bd_OB-fold"/>
</dbReference>
<keyword evidence="3" id="KW-0648">Protein biosynthesis</keyword>
<evidence type="ECO:0000259" key="5">
    <source>
        <dbReference type="PROSITE" id="PS50886"/>
    </source>
</evidence>
<dbReference type="InterPro" id="IPR003837">
    <property type="entry name" value="GatC"/>
</dbReference>
<dbReference type="Pfam" id="PF01588">
    <property type="entry name" value="tRNA_bind"/>
    <property type="match status" value="1"/>
</dbReference>
<dbReference type="GO" id="GO:0032543">
    <property type="term" value="P:mitochondrial translation"/>
    <property type="evidence" value="ECO:0007669"/>
    <property type="project" value="UniProtKB-UniRule"/>
</dbReference>
<dbReference type="SUPFAM" id="SSF141000">
    <property type="entry name" value="Glu-tRNAGln amidotransferase C subunit"/>
    <property type="match status" value="1"/>
</dbReference>
<protein>
    <recommendedName>
        <fullName evidence="3">Glutamyl-tRNA(Gln) amidotransferase subunit C, chloroplastic/mitochondrial</fullName>
        <shortName evidence="3">Glu-AdT subunit C</shortName>
        <ecNumber evidence="3">6.3.5.-</ecNumber>
    </recommendedName>
</protein>
<keyword evidence="3" id="KW-0934">Plastid</keyword>
<dbReference type="EMBL" id="BNCO01000044">
    <property type="protein sequence ID" value="GIL61237.1"/>
    <property type="molecule type" value="Genomic_DNA"/>
</dbReference>
<gene>
    <name evidence="3" type="primary">GATC</name>
    <name evidence="6" type="ORF">Vafri_15643</name>
</gene>
<evidence type="ECO:0000313" key="7">
    <source>
        <dbReference type="Proteomes" id="UP000747399"/>
    </source>
</evidence>
<keyword evidence="3" id="KW-0496">Mitochondrion</keyword>
<evidence type="ECO:0000256" key="2">
    <source>
        <dbReference type="ARBA" id="ARBA00022884"/>
    </source>
</evidence>
<keyword evidence="3" id="KW-0067">ATP-binding</keyword>
<evidence type="ECO:0000256" key="3">
    <source>
        <dbReference type="HAMAP-Rule" id="MF_03149"/>
    </source>
</evidence>
<evidence type="ECO:0000313" key="6">
    <source>
        <dbReference type="EMBL" id="GIL61237.1"/>
    </source>
</evidence>
<keyword evidence="7" id="KW-1185">Reference proteome</keyword>
<comment type="function">
    <text evidence="3">Allows the formation of correctly charged Gln-tRNA(Gln) through the transamidation of misacylated Glu-tRNA(Gln) in chloroplasts and mitochondria. The reaction takes place in the presence of glutamine and ATP through an activated gamma-phospho-Glu-tRNA(Gln).</text>
</comment>
<keyword evidence="3" id="KW-0436">Ligase</keyword>
<accession>A0A8J4BFU9</accession>
<organism evidence="6 7">
    <name type="scientific">Volvox africanus</name>
    <dbReference type="NCBI Taxonomy" id="51714"/>
    <lineage>
        <taxon>Eukaryota</taxon>
        <taxon>Viridiplantae</taxon>
        <taxon>Chlorophyta</taxon>
        <taxon>core chlorophytes</taxon>
        <taxon>Chlorophyceae</taxon>
        <taxon>CS clade</taxon>
        <taxon>Chlamydomonadales</taxon>
        <taxon>Volvocaceae</taxon>
        <taxon>Volvox</taxon>
    </lineage>
</organism>
<dbReference type="InterPro" id="IPR036113">
    <property type="entry name" value="Asp/Glu-ADT_sf_sub_c"/>
</dbReference>
<dbReference type="EC" id="6.3.5.-" evidence="3"/>
<dbReference type="GO" id="GO:0070681">
    <property type="term" value="P:glutaminyl-tRNAGln biosynthesis via transamidation"/>
    <property type="evidence" value="ECO:0007669"/>
    <property type="project" value="UniProtKB-UniRule"/>
</dbReference>
<dbReference type="HAMAP" id="MF_00122">
    <property type="entry name" value="GatC"/>
    <property type="match status" value="1"/>
</dbReference>
<dbReference type="Gene3D" id="1.10.20.60">
    <property type="entry name" value="Glu-tRNAGln amidotransferase C subunit, N-terminal domain"/>
    <property type="match status" value="1"/>
</dbReference>
<sequence>MWNRTILRARVPFSGARLPSQPRPIFIATAVTDGAAISTSTKPNISDLAKMAQVRISEQEAADWAPKINSVLDWFGQLQSVDVKGVIPAIHACSEGNRLRPDEASHYPTRAQLLSQAPQTENAYVRVPKTAGGDGQAEGPVGPAQAKVSAQALLVASDTSVASGLPAAAASPAAAAGSISGAGAAKDAIHALDIRVGRIVSCEQHPDAESLYVEKIDVGELEPRTIVSGLVKYVPLDAMQDRLVVVICNLKPRNMRGIKSFGMLLAASDEPHVVVEPLVPPPGARPGERIWFGEDTQQPAAADAKVVDKKKYWEAVQPLLRTNGDCVATLAVGPGGATAAMNTSSGPIRSASLTGARIA</sequence>
<dbReference type="Proteomes" id="UP000747399">
    <property type="component" value="Unassembled WGS sequence"/>
</dbReference>
<dbReference type="Pfam" id="PF02686">
    <property type="entry name" value="GatC"/>
    <property type="match status" value="1"/>
</dbReference>
<keyword evidence="2 4" id="KW-0694">RNA-binding</keyword>
<comment type="catalytic activity">
    <reaction evidence="3">
        <text>L-glutamyl-tRNA(Gln) + L-glutamine + ATP + H2O = L-glutaminyl-tRNA(Gln) + L-glutamate + ADP + phosphate + H(+)</text>
        <dbReference type="Rhea" id="RHEA:17521"/>
        <dbReference type="Rhea" id="RHEA-COMP:9681"/>
        <dbReference type="Rhea" id="RHEA-COMP:9684"/>
        <dbReference type="ChEBI" id="CHEBI:15377"/>
        <dbReference type="ChEBI" id="CHEBI:15378"/>
        <dbReference type="ChEBI" id="CHEBI:29985"/>
        <dbReference type="ChEBI" id="CHEBI:30616"/>
        <dbReference type="ChEBI" id="CHEBI:43474"/>
        <dbReference type="ChEBI" id="CHEBI:58359"/>
        <dbReference type="ChEBI" id="CHEBI:78520"/>
        <dbReference type="ChEBI" id="CHEBI:78521"/>
        <dbReference type="ChEBI" id="CHEBI:456216"/>
    </reaction>
</comment>
<dbReference type="PANTHER" id="PTHR11586:SF47">
    <property type="entry name" value="NUCLEIC ACID-BINDING, OB-FOLD-LIKE PROTEIN"/>
    <property type="match status" value="1"/>
</dbReference>
<feature type="domain" description="TRNA-binding" evidence="5">
    <location>
        <begin position="188"/>
        <end position="291"/>
    </location>
</feature>
<name>A0A8J4BFU9_9CHLO</name>
<dbReference type="SUPFAM" id="SSF50249">
    <property type="entry name" value="Nucleic acid-binding proteins"/>
    <property type="match status" value="1"/>
</dbReference>
<dbReference type="GO" id="GO:0009507">
    <property type="term" value="C:chloroplast"/>
    <property type="evidence" value="ECO:0007669"/>
    <property type="project" value="UniProtKB-SubCell"/>
</dbReference>
<comment type="subcellular location">
    <subcellularLocation>
        <location evidence="3">Mitochondrion</location>
    </subcellularLocation>
    <subcellularLocation>
        <location evidence="3">Plastid</location>
        <location evidence="3">Chloroplast</location>
    </subcellularLocation>
</comment>
<dbReference type="GO" id="GO:0005524">
    <property type="term" value="F:ATP binding"/>
    <property type="evidence" value="ECO:0007669"/>
    <property type="project" value="UniProtKB-KW"/>
</dbReference>
<comment type="caution">
    <text evidence="6">The sequence shown here is derived from an EMBL/GenBank/DDBJ whole genome shotgun (WGS) entry which is preliminary data.</text>
</comment>
<keyword evidence="1 4" id="KW-0820">tRNA-binding</keyword>
<dbReference type="GO" id="GO:0006450">
    <property type="term" value="P:regulation of translational fidelity"/>
    <property type="evidence" value="ECO:0007669"/>
    <property type="project" value="InterPro"/>
</dbReference>
<dbReference type="GO" id="GO:0030956">
    <property type="term" value="C:glutamyl-tRNA(Gln) amidotransferase complex"/>
    <property type="evidence" value="ECO:0007669"/>
    <property type="project" value="UniProtKB-UniRule"/>
</dbReference>
<evidence type="ECO:0000256" key="4">
    <source>
        <dbReference type="PROSITE-ProRule" id="PRU00209"/>
    </source>
</evidence>
<comment type="similarity">
    <text evidence="3">Belongs to the GatC family.</text>
</comment>
<evidence type="ECO:0000256" key="1">
    <source>
        <dbReference type="ARBA" id="ARBA00022555"/>
    </source>
</evidence>
<dbReference type="PROSITE" id="PS50886">
    <property type="entry name" value="TRBD"/>
    <property type="match status" value="1"/>
</dbReference>
<dbReference type="CDD" id="cd02799">
    <property type="entry name" value="tRNA_bind_EMAP-II_like"/>
    <property type="match status" value="1"/>
</dbReference>
<dbReference type="Gene3D" id="2.40.50.140">
    <property type="entry name" value="Nucleic acid-binding proteins"/>
    <property type="match status" value="1"/>
</dbReference>
<dbReference type="NCBIfam" id="TIGR00135">
    <property type="entry name" value="gatC"/>
    <property type="match status" value="1"/>
</dbReference>
<dbReference type="GO" id="GO:0005739">
    <property type="term" value="C:mitochondrion"/>
    <property type="evidence" value="ECO:0007669"/>
    <property type="project" value="UniProtKB-SubCell"/>
</dbReference>
<dbReference type="GO" id="GO:0000049">
    <property type="term" value="F:tRNA binding"/>
    <property type="evidence" value="ECO:0007669"/>
    <property type="project" value="UniProtKB-UniRule"/>
</dbReference>
<dbReference type="FunFam" id="2.40.50.140:FF:000225">
    <property type="entry name" value="tyrosine--tRNA ligase, cytoplasmic"/>
    <property type="match status" value="1"/>
</dbReference>
<comment type="subunit">
    <text evidence="3">Subunit of the heterotrimeric GatCAB amidotransferase (AdT) complex, composed of A, B and C subunits.</text>
</comment>
<dbReference type="GO" id="GO:0050567">
    <property type="term" value="F:glutaminyl-tRNA synthase (glutamine-hydrolyzing) activity"/>
    <property type="evidence" value="ECO:0007669"/>
    <property type="project" value="UniProtKB-UniRule"/>
</dbReference>
<proteinExistence type="inferred from homology"/>
<dbReference type="InterPro" id="IPR002547">
    <property type="entry name" value="tRNA-bd_dom"/>
</dbReference>
<dbReference type="PANTHER" id="PTHR11586">
    <property type="entry name" value="TRNA-AMINOACYLATION COFACTOR ARC1 FAMILY MEMBER"/>
    <property type="match status" value="1"/>
</dbReference>
<reference evidence="6" key="1">
    <citation type="journal article" date="2021" name="Proc. Natl. Acad. Sci. U.S.A.">
        <title>Three genomes in the algal genus Volvox reveal the fate of a haploid sex-determining region after a transition to homothallism.</title>
        <authorList>
            <person name="Yamamoto K."/>
            <person name="Hamaji T."/>
            <person name="Kawai-Toyooka H."/>
            <person name="Matsuzaki R."/>
            <person name="Takahashi F."/>
            <person name="Nishimura Y."/>
            <person name="Kawachi M."/>
            <person name="Noguchi H."/>
            <person name="Minakuchi Y."/>
            <person name="Umen J.G."/>
            <person name="Toyoda A."/>
            <person name="Nozaki H."/>
        </authorList>
    </citation>
    <scope>NUCLEOTIDE SEQUENCE</scope>
    <source>
        <strain evidence="6">NIES-3780</strain>
    </source>
</reference>
<dbReference type="InterPro" id="IPR051270">
    <property type="entry name" value="Tyrosine-tRNA_ligase_regulator"/>
</dbReference>
<dbReference type="AlphaFoldDB" id="A0A8J4BFU9"/>
<keyword evidence="3" id="KW-0150">Chloroplast</keyword>